<evidence type="ECO:0000256" key="3">
    <source>
        <dbReference type="ARBA" id="ARBA00022989"/>
    </source>
</evidence>
<sequence>MVIASARKALGELLDPALRQVLWKSIGLTLVGLIAIWFAVRYAVEWAALPYFEAFVSGFALPDWTGTVGLVAAIAAGIALAVGLAFLIGPVSAVIAGIFLDDVAEHIERQDYPGEPTGAPLPLGRSIVLGIKFFGVVVAGNLLALILLLVPGINLIAFLAVNAYLLGREYFQFAAMRFAGEADANALRSKNSGTVIMAGLLIAGFMAIPIVNLMTPLFGAALMVHLHKAIADREARSATAA</sequence>
<dbReference type="Proteomes" id="UP000293719">
    <property type="component" value="Chromosome"/>
</dbReference>
<dbReference type="KEGG" id="rpod:E0E05_01530"/>
<keyword evidence="2 5" id="KW-0812">Transmembrane</keyword>
<comment type="subcellular location">
    <subcellularLocation>
        <location evidence="1">Membrane</location>
        <topology evidence="1">Multi-pass membrane protein</topology>
    </subcellularLocation>
</comment>
<feature type="transmembrane region" description="Helical" evidence="5">
    <location>
        <begin position="21"/>
        <end position="44"/>
    </location>
</feature>
<protein>
    <submittedName>
        <fullName evidence="6">Sulfate transporter family protein</fullName>
    </submittedName>
</protein>
<dbReference type="NCBIfam" id="NF009407">
    <property type="entry name" value="PRK12768.1"/>
    <property type="match status" value="1"/>
</dbReference>
<evidence type="ECO:0000313" key="7">
    <source>
        <dbReference type="Proteomes" id="UP000293719"/>
    </source>
</evidence>
<proteinExistence type="predicted"/>
<reference evidence="6 7" key="1">
    <citation type="journal article" date="2017" name="Int. J. Syst. Evol. Microbiol.">
        <title>Roseitalea porphyridii gen. nov., sp. nov., isolated from a red alga, and reclassification of Hoeflea suaedae Chung et al. 2013 as Pseudohoeflea suaedae gen. nov., comb. nov.</title>
        <authorList>
            <person name="Hyeon J.W."/>
            <person name="Jeong S.E."/>
            <person name="Baek K."/>
            <person name="Jeon C.O."/>
        </authorList>
    </citation>
    <scope>NUCLEOTIDE SEQUENCE [LARGE SCALE GENOMIC DNA]</scope>
    <source>
        <strain evidence="6 7">MA7-20</strain>
    </source>
</reference>
<dbReference type="OrthoDB" id="5421146at2"/>
<keyword evidence="3 5" id="KW-1133">Transmembrane helix</keyword>
<evidence type="ECO:0000313" key="6">
    <source>
        <dbReference type="EMBL" id="QBK32207.1"/>
    </source>
</evidence>
<evidence type="ECO:0000256" key="1">
    <source>
        <dbReference type="ARBA" id="ARBA00004141"/>
    </source>
</evidence>
<dbReference type="Pfam" id="PF07264">
    <property type="entry name" value="EI24"/>
    <property type="match status" value="1"/>
</dbReference>
<name>A0A4P6V3X5_9HYPH</name>
<dbReference type="RefSeq" id="WP_131617847.1">
    <property type="nucleotide sequence ID" value="NZ_CP036532.1"/>
</dbReference>
<organism evidence="6 7">
    <name type="scientific">Roseitalea porphyridii</name>
    <dbReference type="NCBI Taxonomy" id="1852022"/>
    <lineage>
        <taxon>Bacteria</taxon>
        <taxon>Pseudomonadati</taxon>
        <taxon>Pseudomonadota</taxon>
        <taxon>Alphaproteobacteria</taxon>
        <taxon>Hyphomicrobiales</taxon>
        <taxon>Ahrensiaceae</taxon>
        <taxon>Roseitalea</taxon>
    </lineage>
</organism>
<dbReference type="AlphaFoldDB" id="A0A4P6V3X5"/>
<accession>A0A4P6V3X5</accession>
<dbReference type="InterPro" id="IPR059112">
    <property type="entry name" value="CysZ/EI24"/>
</dbReference>
<evidence type="ECO:0000256" key="2">
    <source>
        <dbReference type="ARBA" id="ARBA00022692"/>
    </source>
</evidence>
<evidence type="ECO:0000256" key="5">
    <source>
        <dbReference type="SAM" id="Phobius"/>
    </source>
</evidence>
<keyword evidence="4 5" id="KW-0472">Membrane</keyword>
<keyword evidence="7" id="KW-1185">Reference proteome</keyword>
<feature type="transmembrane region" description="Helical" evidence="5">
    <location>
        <begin position="133"/>
        <end position="161"/>
    </location>
</feature>
<evidence type="ECO:0000256" key="4">
    <source>
        <dbReference type="ARBA" id="ARBA00023136"/>
    </source>
</evidence>
<gene>
    <name evidence="6" type="ORF">E0E05_01530</name>
</gene>
<dbReference type="EMBL" id="CP036532">
    <property type="protein sequence ID" value="QBK32207.1"/>
    <property type="molecule type" value="Genomic_DNA"/>
</dbReference>
<dbReference type="GeneID" id="90765962"/>
<feature type="transmembrane region" description="Helical" evidence="5">
    <location>
        <begin position="195"/>
        <end position="224"/>
    </location>
</feature>
<feature type="transmembrane region" description="Helical" evidence="5">
    <location>
        <begin position="64"/>
        <end position="88"/>
    </location>
</feature>